<organism evidence="1 2">
    <name type="scientific">Pustulibacterium marinum</name>
    <dbReference type="NCBI Taxonomy" id="1224947"/>
    <lineage>
        <taxon>Bacteria</taxon>
        <taxon>Pseudomonadati</taxon>
        <taxon>Bacteroidota</taxon>
        <taxon>Flavobacteriia</taxon>
        <taxon>Flavobacteriales</taxon>
        <taxon>Flavobacteriaceae</taxon>
        <taxon>Pustulibacterium</taxon>
    </lineage>
</organism>
<accession>A0A1I7GB78</accession>
<name>A0A1I7GB78_9FLAO</name>
<protein>
    <submittedName>
        <fullName evidence="1">Nitroimidazol reductase NimA, pyridoxamine 5'-phosphate oxidase superfamily</fullName>
    </submittedName>
</protein>
<dbReference type="AlphaFoldDB" id="A0A1I7GB78"/>
<dbReference type="Pfam" id="PF12900">
    <property type="entry name" value="Pyridox_ox_2"/>
    <property type="match status" value="1"/>
</dbReference>
<dbReference type="SUPFAM" id="SSF50475">
    <property type="entry name" value="FMN-binding split barrel"/>
    <property type="match status" value="1"/>
</dbReference>
<dbReference type="EMBL" id="FPBK01000004">
    <property type="protein sequence ID" value="SFU45693.1"/>
    <property type="molecule type" value="Genomic_DNA"/>
</dbReference>
<gene>
    <name evidence="1" type="ORF">SAMN05216480_10458</name>
</gene>
<reference evidence="1 2" key="1">
    <citation type="submission" date="2016-10" db="EMBL/GenBank/DDBJ databases">
        <authorList>
            <person name="de Groot N.N."/>
        </authorList>
    </citation>
    <scope>NUCLEOTIDE SEQUENCE [LARGE SCALE GENOMIC DNA]</scope>
    <source>
        <strain evidence="1 2">CGMCC 1.12333</strain>
    </source>
</reference>
<dbReference type="InterPro" id="IPR012349">
    <property type="entry name" value="Split_barrel_FMN-bd"/>
</dbReference>
<dbReference type="STRING" id="1224947.SAMN05216480_10458"/>
<keyword evidence="2" id="KW-1185">Reference proteome</keyword>
<dbReference type="RefSeq" id="WP_218157918.1">
    <property type="nucleotide sequence ID" value="NZ_FPBK01000004.1"/>
</dbReference>
<sequence>MEHYSSGIHLLKGELIMIQNLHTSDMQLLLKEHYVGHLSYISGNQPHIIPITYFYDPIENVLLSYSGMGHKIKNMRKHPNVSLLVDVVDSISKWKSVQISGTYEELHGTYAKSRLHDFARGVSHLVEVHEGLITESLSEFSHGESNVDGSIVYQIKIHEWMGKEQL</sequence>
<dbReference type="Proteomes" id="UP000199138">
    <property type="component" value="Unassembled WGS sequence"/>
</dbReference>
<proteinExistence type="predicted"/>
<evidence type="ECO:0000313" key="1">
    <source>
        <dbReference type="EMBL" id="SFU45693.1"/>
    </source>
</evidence>
<evidence type="ECO:0000313" key="2">
    <source>
        <dbReference type="Proteomes" id="UP000199138"/>
    </source>
</evidence>
<dbReference type="Gene3D" id="2.30.110.10">
    <property type="entry name" value="Electron Transport, Fmn-binding Protein, Chain A"/>
    <property type="match status" value="1"/>
</dbReference>
<dbReference type="InterPro" id="IPR024747">
    <property type="entry name" value="Pyridox_Oxase-rel"/>
</dbReference>